<sequence length="416" mass="47646">MPDDFFKVQRPLTPEQWSFLSETTLDKWLGARPASVAYCARCVQSNQRPRIEFDNEGVCSACRYWERKGAIDWASRDAQLTEILNRHRSKYGSYDVVVPGSGGKDSAYVAHQLKTRWGMHPLNVTWAPFTYSEIGMRNLQAFVHSGFDNLLATPNGQLHRKLTLLSTALVGDPFLPFIWGQISYAFHIAKLMDIPLVFFGENGEAEYGGSTETENLSGMPTSAWSDNYWKGVTPTKMVQIGQDMGLISGEEALSISRFYFPPDLNGGPRSLENYWYGYFTEWRPQDNYFYCAEHTGFAANPEGRSEATYSKYASLDDRTDGFHYYFGLLKFGVGRATSDAAHEVREGLIDRDEAIALVKRYELEFPDRNYDFFLDYTGLDRDKFEVLANKFRADHLWVQRNGEWALRHPIWETQAT</sequence>
<accession>A0A6J7LFM4</accession>
<proteinExistence type="predicted"/>
<dbReference type="InterPro" id="IPR020022">
    <property type="entry name" value="N-acetyl_sugar_amidoTrfase"/>
</dbReference>
<protein>
    <submittedName>
        <fullName evidence="1">Unannotated protein</fullName>
    </submittedName>
</protein>
<gene>
    <name evidence="1" type="ORF">UFOPK3772_02935</name>
</gene>
<organism evidence="1">
    <name type="scientific">freshwater metagenome</name>
    <dbReference type="NCBI Taxonomy" id="449393"/>
    <lineage>
        <taxon>unclassified sequences</taxon>
        <taxon>metagenomes</taxon>
        <taxon>ecological metagenomes</taxon>
    </lineage>
</organism>
<reference evidence="1" key="1">
    <citation type="submission" date="2020-05" db="EMBL/GenBank/DDBJ databases">
        <authorList>
            <person name="Chiriac C."/>
            <person name="Salcher M."/>
            <person name="Ghai R."/>
            <person name="Kavagutti S V."/>
        </authorList>
    </citation>
    <scope>NUCLEOTIDE SEQUENCE</scope>
</reference>
<dbReference type="SUPFAM" id="SSF52402">
    <property type="entry name" value="Adenine nucleotide alpha hydrolases-like"/>
    <property type="match status" value="1"/>
</dbReference>
<evidence type="ECO:0000313" key="1">
    <source>
        <dbReference type="EMBL" id="CAB4967300.1"/>
    </source>
</evidence>
<dbReference type="AlphaFoldDB" id="A0A6J7LFM4"/>
<name>A0A6J7LFM4_9ZZZZ</name>
<dbReference type="EMBL" id="CAFBNE010000138">
    <property type="protein sequence ID" value="CAB4967300.1"/>
    <property type="molecule type" value="Genomic_DNA"/>
</dbReference>
<dbReference type="NCBIfam" id="TIGR03573">
    <property type="entry name" value="WbuX"/>
    <property type="match status" value="1"/>
</dbReference>